<keyword evidence="16 23" id="KW-0472">Membrane</keyword>
<dbReference type="InterPro" id="IPR001611">
    <property type="entry name" value="Leu-rich_rpt"/>
</dbReference>
<evidence type="ECO:0000256" key="17">
    <source>
        <dbReference type="ARBA" id="ARBA00023170"/>
    </source>
</evidence>
<accession>A0A2N9EG60</accession>
<evidence type="ECO:0000256" key="6">
    <source>
        <dbReference type="ARBA" id="ARBA00022553"/>
    </source>
</evidence>
<evidence type="ECO:0000256" key="18">
    <source>
        <dbReference type="ARBA" id="ARBA00023180"/>
    </source>
</evidence>
<evidence type="ECO:0000256" key="3">
    <source>
        <dbReference type="ARBA" id="ARBA00012513"/>
    </source>
</evidence>
<organism evidence="25">
    <name type="scientific">Fagus sylvatica</name>
    <name type="common">Beechnut</name>
    <dbReference type="NCBI Taxonomy" id="28930"/>
    <lineage>
        <taxon>Eukaryota</taxon>
        <taxon>Viridiplantae</taxon>
        <taxon>Streptophyta</taxon>
        <taxon>Embryophyta</taxon>
        <taxon>Tracheophyta</taxon>
        <taxon>Spermatophyta</taxon>
        <taxon>Magnoliopsida</taxon>
        <taxon>eudicotyledons</taxon>
        <taxon>Gunneridae</taxon>
        <taxon>Pentapetalae</taxon>
        <taxon>rosids</taxon>
        <taxon>fabids</taxon>
        <taxon>Fagales</taxon>
        <taxon>Fagaceae</taxon>
        <taxon>Fagus</taxon>
    </lineage>
</organism>
<feature type="binding site" evidence="22">
    <location>
        <position position="662"/>
    </location>
    <ligand>
        <name>ATP</name>
        <dbReference type="ChEBI" id="CHEBI:30616"/>
    </ligand>
</feature>
<dbReference type="PRINTS" id="PR00019">
    <property type="entry name" value="LEURICHRPT"/>
</dbReference>
<evidence type="ECO:0000256" key="16">
    <source>
        <dbReference type="ARBA" id="ARBA00023136"/>
    </source>
</evidence>
<evidence type="ECO:0000256" key="15">
    <source>
        <dbReference type="ARBA" id="ARBA00022989"/>
    </source>
</evidence>
<keyword evidence="9 23" id="KW-0812">Transmembrane</keyword>
<dbReference type="InterPro" id="IPR013210">
    <property type="entry name" value="LRR_N_plant-typ"/>
</dbReference>
<evidence type="ECO:0000256" key="11">
    <source>
        <dbReference type="ARBA" id="ARBA00022737"/>
    </source>
</evidence>
<sequence>MASLLKKPLRNELISYRVFLLLLLLVIILAPVSLTLASTSSITFPFDDTNGKAKVAKERKQSEALLKWKTSLHIKSQSLLSSWIGSTPCNWVGISCDNSESIVHLNLSTYGLKGTLHNLSFRSFPNLLTLDLSYNLLYGPIPQELGILSSLSELDLSSNNLTHAIPTSLGNLSNLRNLYLCENQLSGSIPQELGMLGSLSNLDLSSNNLTHSIPASFGNLTKLATLILHKNKFSGPIPFKMNNLTRLKILDLCYNQFTGHVPENVCIGRVLEKFTAIDNHFIGPIPQSLRNCTSLVRVRLQGNQLSGNIGESFGVYPHLVYMELSYNNFYGVLSTNWGKCQNLTSLRISNNDISGKISPEFGKAILLHVLDISSNRLDGEIPEELGRLAFLVDLNLHNNKISGNIPSDFGMLSNLEQLNLAENNLSGLIPELGHCRKLWYLNLSNNQLSEHIPFQFGNLQVLDLSQNFLMEEIPQQLGDLQALVSLNLSHNSLFGFVPSTFDRMLSLTYVDLSYNRLEGPLPNTKAFREAPNEAFRNNKGLCGNATGLEACPITISNYPHVNRGNKIVKIILLLLGIIILIFVIVGVTSILCRRKKKARNKPKEAHHQNFFTVWSYDGKMLYENIIEATENFDEKHCIGVGGYGIVYKAELLAAGHVVAVKKMHPLSNESMANPKAFTSEIGALTEIRHRDIVKLHGFCSHPRCLLLVYEFLEGGSLERILSSDEQAKDFDWVKRVNVVKGVASALSYMHHDISYPIIHRDISSKNVLLDSEYEAHISDFGTARILNSDSSYWTSFAGTFGYTAPELAYTLEVNEKSDIYSFRVVALEVIMGRHPGDLISLLSLSFASSSTSVPHNVLLKEVLDQRLAHPTNKVANEVVLVAKLALSCLHASPQYRPTMQQVSQKLTTRKYTSPNPLDMVTLGDLNAPCNST</sequence>
<evidence type="ECO:0000256" key="20">
    <source>
        <dbReference type="ARBA" id="ARBA00047899"/>
    </source>
</evidence>
<dbReference type="InterPro" id="IPR000719">
    <property type="entry name" value="Prot_kinase_dom"/>
</dbReference>
<dbReference type="Pfam" id="PF00069">
    <property type="entry name" value="Pkinase"/>
    <property type="match status" value="1"/>
</dbReference>
<dbReference type="EMBL" id="OIVN01000069">
    <property type="protein sequence ID" value="SPC73678.1"/>
    <property type="molecule type" value="Genomic_DNA"/>
</dbReference>
<feature type="domain" description="Protein kinase" evidence="24">
    <location>
        <begin position="632"/>
        <end position="912"/>
    </location>
</feature>
<dbReference type="SUPFAM" id="SSF52047">
    <property type="entry name" value="RNI-like"/>
    <property type="match status" value="1"/>
</dbReference>
<keyword evidence="6" id="KW-0597">Phosphoprotein</keyword>
<gene>
    <name evidence="25" type="ORF">FSB_LOCUS1560</name>
</gene>
<feature type="transmembrane region" description="Helical" evidence="23">
    <location>
        <begin position="570"/>
        <end position="592"/>
    </location>
</feature>
<dbReference type="FunFam" id="1.10.510.10:FF:000445">
    <property type="entry name" value="MDIS1-interacting receptor like kinase 2"/>
    <property type="match status" value="1"/>
</dbReference>
<dbReference type="PROSITE" id="PS51450">
    <property type="entry name" value="LRR"/>
    <property type="match status" value="1"/>
</dbReference>
<keyword evidence="17" id="KW-0675">Receptor</keyword>
<dbReference type="PROSITE" id="PS00109">
    <property type="entry name" value="PROTEIN_KINASE_TYR"/>
    <property type="match status" value="1"/>
</dbReference>
<dbReference type="Gene3D" id="3.80.10.10">
    <property type="entry name" value="Ribonuclease Inhibitor"/>
    <property type="match status" value="3"/>
</dbReference>
<dbReference type="Pfam" id="PF00560">
    <property type="entry name" value="LRR_1"/>
    <property type="match status" value="2"/>
</dbReference>
<dbReference type="PROSITE" id="PS00107">
    <property type="entry name" value="PROTEIN_KINASE_ATP"/>
    <property type="match status" value="1"/>
</dbReference>
<evidence type="ECO:0000256" key="1">
    <source>
        <dbReference type="ARBA" id="ARBA00004191"/>
    </source>
</evidence>
<dbReference type="PANTHER" id="PTHR48005:SF70">
    <property type="entry name" value="MDIS1-INTERACTING RECEPTOR LIKE KINASE 2-LIKE"/>
    <property type="match status" value="1"/>
</dbReference>
<evidence type="ECO:0000256" key="2">
    <source>
        <dbReference type="ARBA" id="ARBA00004479"/>
    </source>
</evidence>
<evidence type="ECO:0000256" key="5">
    <source>
        <dbReference type="ARBA" id="ARBA00022527"/>
    </source>
</evidence>
<dbReference type="SMART" id="SM00369">
    <property type="entry name" value="LRR_TYP"/>
    <property type="match status" value="9"/>
</dbReference>
<evidence type="ECO:0000256" key="4">
    <source>
        <dbReference type="ARBA" id="ARBA00022512"/>
    </source>
</evidence>
<dbReference type="PROSITE" id="PS50011">
    <property type="entry name" value="PROTEIN_KINASE_DOM"/>
    <property type="match status" value="1"/>
</dbReference>
<dbReference type="PANTHER" id="PTHR48005">
    <property type="entry name" value="LEUCINE RICH REPEAT KINASE 2"/>
    <property type="match status" value="1"/>
</dbReference>
<dbReference type="GO" id="GO:0016020">
    <property type="term" value="C:membrane"/>
    <property type="evidence" value="ECO:0007669"/>
    <property type="project" value="UniProtKB-SubCell"/>
</dbReference>
<dbReference type="InterPro" id="IPR008266">
    <property type="entry name" value="Tyr_kinase_AS"/>
</dbReference>
<dbReference type="InterPro" id="IPR003591">
    <property type="entry name" value="Leu-rich_rpt_typical-subtyp"/>
</dbReference>
<dbReference type="GO" id="GO:0004674">
    <property type="term" value="F:protein serine/threonine kinase activity"/>
    <property type="evidence" value="ECO:0007669"/>
    <property type="project" value="UniProtKB-KW"/>
</dbReference>
<dbReference type="EC" id="2.7.11.1" evidence="3"/>
<protein>
    <recommendedName>
        <fullName evidence="3">non-specific serine/threonine protein kinase</fullName>
        <ecNumber evidence="3">2.7.11.1</ecNumber>
    </recommendedName>
</protein>
<dbReference type="Pfam" id="PF13855">
    <property type="entry name" value="LRR_8"/>
    <property type="match status" value="2"/>
</dbReference>
<keyword evidence="15 23" id="KW-1133">Transmembrane helix</keyword>
<evidence type="ECO:0000256" key="7">
    <source>
        <dbReference type="ARBA" id="ARBA00022614"/>
    </source>
</evidence>
<evidence type="ECO:0000256" key="22">
    <source>
        <dbReference type="PROSITE-ProRule" id="PRU10141"/>
    </source>
</evidence>
<evidence type="ECO:0000256" key="9">
    <source>
        <dbReference type="ARBA" id="ARBA00022692"/>
    </source>
</evidence>
<proteinExistence type="inferred from homology"/>
<dbReference type="InterPro" id="IPR011009">
    <property type="entry name" value="Kinase-like_dom_sf"/>
</dbReference>
<dbReference type="Pfam" id="PF08263">
    <property type="entry name" value="LRRNT_2"/>
    <property type="match status" value="1"/>
</dbReference>
<keyword evidence="4" id="KW-0964">Secreted</keyword>
<dbReference type="Pfam" id="PF23598">
    <property type="entry name" value="LRR_14"/>
    <property type="match status" value="1"/>
</dbReference>
<keyword evidence="13" id="KW-0418">Kinase</keyword>
<evidence type="ECO:0000313" key="25">
    <source>
        <dbReference type="EMBL" id="SPC73678.1"/>
    </source>
</evidence>
<keyword evidence="8" id="KW-0808">Transferase</keyword>
<name>A0A2N9EG60_FAGSY</name>
<evidence type="ECO:0000256" key="8">
    <source>
        <dbReference type="ARBA" id="ARBA00022679"/>
    </source>
</evidence>
<dbReference type="InterPro" id="IPR032675">
    <property type="entry name" value="LRR_dom_sf"/>
</dbReference>
<keyword evidence="12 22" id="KW-0547">Nucleotide-binding</keyword>
<evidence type="ECO:0000256" key="10">
    <source>
        <dbReference type="ARBA" id="ARBA00022729"/>
    </source>
</evidence>
<dbReference type="SUPFAM" id="SSF52058">
    <property type="entry name" value="L domain-like"/>
    <property type="match status" value="1"/>
</dbReference>
<evidence type="ECO:0000256" key="19">
    <source>
        <dbReference type="ARBA" id="ARBA00038043"/>
    </source>
</evidence>
<comment type="catalytic activity">
    <reaction evidence="20">
        <text>L-threonyl-[protein] + ATP = O-phospho-L-threonyl-[protein] + ADP + H(+)</text>
        <dbReference type="Rhea" id="RHEA:46608"/>
        <dbReference type="Rhea" id="RHEA-COMP:11060"/>
        <dbReference type="Rhea" id="RHEA-COMP:11605"/>
        <dbReference type="ChEBI" id="CHEBI:15378"/>
        <dbReference type="ChEBI" id="CHEBI:30013"/>
        <dbReference type="ChEBI" id="CHEBI:30616"/>
        <dbReference type="ChEBI" id="CHEBI:61977"/>
        <dbReference type="ChEBI" id="CHEBI:456216"/>
        <dbReference type="EC" id="2.7.11.1"/>
    </reaction>
</comment>
<keyword evidence="18" id="KW-0325">Glycoprotein</keyword>
<reference evidence="25" key="1">
    <citation type="submission" date="2018-02" db="EMBL/GenBank/DDBJ databases">
        <authorList>
            <person name="Cohen D.B."/>
            <person name="Kent A.D."/>
        </authorList>
    </citation>
    <scope>NUCLEOTIDE SEQUENCE</scope>
</reference>
<dbReference type="Gene3D" id="1.10.510.10">
    <property type="entry name" value="Transferase(Phosphotransferase) domain 1"/>
    <property type="match status" value="1"/>
</dbReference>
<comment type="catalytic activity">
    <reaction evidence="21">
        <text>L-seryl-[protein] + ATP = O-phospho-L-seryl-[protein] + ADP + H(+)</text>
        <dbReference type="Rhea" id="RHEA:17989"/>
        <dbReference type="Rhea" id="RHEA-COMP:9863"/>
        <dbReference type="Rhea" id="RHEA-COMP:11604"/>
        <dbReference type="ChEBI" id="CHEBI:15378"/>
        <dbReference type="ChEBI" id="CHEBI:29999"/>
        <dbReference type="ChEBI" id="CHEBI:30616"/>
        <dbReference type="ChEBI" id="CHEBI:83421"/>
        <dbReference type="ChEBI" id="CHEBI:456216"/>
        <dbReference type="EC" id="2.7.11.1"/>
    </reaction>
</comment>
<evidence type="ECO:0000256" key="23">
    <source>
        <dbReference type="SAM" id="Phobius"/>
    </source>
</evidence>
<keyword evidence="11" id="KW-0677">Repeat</keyword>
<comment type="similarity">
    <text evidence="19">Belongs to the polygalacturonase-inhibiting protein family.</text>
</comment>
<evidence type="ECO:0000256" key="21">
    <source>
        <dbReference type="ARBA" id="ARBA00048679"/>
    </source>
</evidence>
<keyword evidence="10" id="KW-0732">Signal</keyword>
<dbReference type="InterPro" id="IPR017441">
    <property type="entry name" value="Protein_kinase_ATP_BS"/>
</dbReference>
<comment type="subcellular location">
    <subcellularLocation>
        <location evidence="2">Membrane</location>
        <topology evidence="2">Single-pass type I membrane protein</topology>
    </subcellularLocation>
    <subcellularLocation>
        <location evidence="1">Secreted</location>
        <location evidence="1">Cell wall</location>
    </subcellularLocation>
</comment>
<dbReference type="InterPro" id="IPR051420">
    <property type="entry name" value="Ser_Thr_Kinases_DiverseReg"/>
</dbReference>
<evidence type="ECO:0000259" key="24">
    <source>
        <dbReference type="PROSITE" id="PS50011"/>
    </source>
</evidence>
<dbReference type="FunFam" id="3.30.200.20:FF:000309">
    <property type="entry name" value="Leucine-rich repeat receptor protein kinase MSP1"/>
    <property type="match status" value="1"/>
</dbReference>
<dbReference type="FunFam" id="3.80.10.10:FF:000177">
    <property type="entry name" value="Leucine-rich repeat receptor-like serine/threonine-protein kinase At1g17230"/>
    <property type="match status" value="1"/>
</dbReference>
<dbReference type="AlphaFoldDB" id="A0A2N9EG60"/>
<dbReference type="Gene3D" id="3.30.200.20">
    <property type="entry name" value="Phosphorylase Kinase, domain 1"/>
    <property type="match status" value="1"/>
</dbReference>
<evidence type="ECO:0000256" key="14">
    <source>
        <dbReference type="ARBA" id="ARBA00022840"/>
    </source>
</evidence>
<keyword evidence="7" id="KW-0433">Leucine-rich repeat</keyword>
<evidence type="ECO:0000256" key="12">
    <source>
        <dbReference type="ARBA" id="ARBA00022741"/>
    </source>
</evidence>
<dbReference type="GO" id="GO:0005524">
    <property type="term" value="F:ATP binding"/>
    <property type="evidence" value="ECO:0007669"/>
    <property type="project" value="UniProtKB-UniRule"/>
</dbReference>
<dbReference type="SUPFAM" id="SSF56112">
    <property type="entry name" value="Protein kinase-like (PK-like)"/>
    <property type="match status" value="1"/>
</dbReference>
<keyword evidence="4" id="KW-0134">Cell wall</keyword>
<keyword evidence="14 22" id="KW-0067">ATP-binding</keyword>
<keyword evidence="5" id="KW-0723">Serine/threonine-protein kinase</keyword>
<evidence type="ECO:0000256" key="13">
    <source>
        <dbReference type="ARBA" id="ARBA00022777"/>
    </source>
</evidence>
<dbReference type="FunFam" id="3.80.10.10:FF:000400">
    <property type="entry name" value="Nuclear pore complex protein NUP107"/>
    <property type="match status" value="1"/>
</dbReference>
<dbReference type="InterPro" id="IPR055414">
    <property type="entry name" value="LRR_R13L4/SHOC2-like"/>
</dbReference>